<reference evidence="2" key="1">
    <citation type="submission" date="2022-10" db="EMBL/GenBank/DDBJ databases">
        <authorList>
            <person name="Chen Y."/>
            <person name="Dougan E. K."/>
            <person name="Chan C."/>
            <person name="Rhodes N."/>
            <person name="Thang M."/>
        </authorList>
    </citation>
    <scope>NUCLEOTIDE SEQUENCE</scope>
</reference>
<proteinExistence type="predicted"/>
<comment type="caution">
    <text evidence="2">The sequence shown here is derived from an EMBL/GenBank/DDBJ whole genome shotgun (WGS) entry which is preliminary data.</text>
</comment>
<feature type="region of interest" description="Disordered" evidence="1">
    <location>
        <begin position="1"/>
        <end position="171"/>
    </location>
</feature>
<dbReference type="AlphaFoldDB" id="A0A9P1DTT0"/>
<reference evidence="3" key="2">
    <citation type="submission" date="2024-04" db="EMBL/GenBank/DDBJ databases">
        <authorList>
            <person name="Chen Y."/>
            <person name="Shah S."/>
            <person name="Dougan E. K."/>
            <person name="Thang M."/>
            <person name="Chan C."/>
        </authorList>
    </citation>
    <scope>NUCLEOTIDE SEQUENCE [LARGE SCALE GENOMIC DNA]</scope>
</reference>
<keyword evidence="4" id="KW-1185">Reference proteome</keyword>
<feature type="compositionally biased region" description="Basic and acidic residues" evidence="1">
    <location>
        <begin position="142"/>
        <end position="154"/>
    </location>
</feature>
<feature type="compositionally biased region" description="Basic residues" evidence="1">
    <location>
        <begin position="241"/>
        <end position="254"/>
    </location>
</feature>
<feature type="compositionally biased region" description="Low complexity" evidence="1">
    <location>
        <begin position="47"/>
        <end position="66"/>
    </location>
</feature>
<name>A0A9P1DTT0_9DINO</name>
<evidence type="ECO:0000313" key="3">
    <source>
        <dbReference type="EMBL" id="CAL1169358.1"/>
    </source>
</evidence>
<evidence type="ECO:0000256" key="1">
    <source>
        <dbReference type="SAM" id="MobiDB-lite"/>
    </source>
</evidence>
<evidence type="ECO:0000313" key="2">
    <source>
        <dbReference type="EMBL" id="CAI4015983.1"/>
    </source>
</evidence>
<feature type="region of interest" description="Disordered" evidence="1">
    <location>
        <begin position="238"/>
        <end position="271"/>
    </location>
</feature>
<feature type="compositionally biased region" description="Polar residues" evidence="1">
    <location>
        <begin position="70"/>
        <end position="79"/>
    </location>
</feature>
<protein>
    <submittedName>
        <fullName evidence="2">Uncharacterized protein</fullName>
    </submittedName>
</protein>
<organism evidence="2">
    <name type="scientific">Cladocopium goreaui</name>
    <dbReference type="NCBI Taxonomy" id="2562237"/>
    <lineage>
        <taxon>Eukaryota</taxon>
        <taxon>Sar</taxon>
        <taxon>Alveolata</taxon>
        <taxon>Dinophyceae</taxon>
        <taxon>Suessiales</taxon>
        <taxon>Symbiodiniaceae</taxon>
        <taxon>Cladocopium</taxon>
    </lineage>
</organism>
<accession>A0A9P1DTT0</accession>
<sequence>MVGEDGNLRTSQYVDLSKQELPEMPEQLQQGPEASSNAVDISAATVPSQAEALEPAALSAGAPGAPEIMESNSPESSSVPIPDVVPQMSTRAEPFHSSSSSSSQVKPHYGPIRFRHSTKKPEVLYRPPEMVQSDFQEASLELSREKRAASREPSSEPAPKHGKFSGSGGTLDDKRVAIDIAVIRQCIQRTRLQPRWVPTDRMVADGLTKDKGEPHDLLRSVLRNGKYQLADEQLVLDRKKEERHRRQQLGKSRKQQHDEQQRQSVCTSEKSEEDEIEVVKKILARMEAHGQSLSSFVQPPAISGGSMTDGSKRVHAAVEPSENLSEEEDSAFDLISEVGGCAKKGDKSAQKPMAPQISLPPMVNSLEKWGKTVCTLPKVKADDVTYYQIGTLPKYRDYCDWVFKQGESKGAKCVDLRNYLIAAGLVSEPEGVVFPGTTELRRFRD</sequence>
<dbReference type="EMBL" id="CAMXCT030006560">
    <property type="protein sequence ID" value="CAL4803295.1"/>
    <property type="molecule type" value="Genomic_DNA"/>
</dbReference>
<evidence type="ECO:0000313" key="4">
    <source>
        <dbReference type="Proteomes" id="UP001152797"/>
    </source>
</evidence>
<dbReference type="EMBL" id="CAMXCT010006560">
    <property type="protein sequence ID" value="CAI4015983.1"/>
    <property type="molecule type" value="Genomic_DNA"/>
</dbReference>
<gene>
    <name evidence="2" type="ORF">C1SCF055_LOCUS40768</name>
</gene>
<dbReference type="Proteomes" id="UP001152797">
    <property type="component" value="Unassembled WGS sequence"/>
</dbReference>
<dbReference type="EMBL" id="CAMXCT020006560">
    <property type="protein sequence ID" value="CAL1169358.1"/>
    <property type="molecule type" value="Genomic_DNA"/>
</dbReference>
<feature type="compositionally biased region" description="Low complexity" evidence="1">
    <location>
        <begin position="22"/>
        <end position="33"/>
    </location>
</feature>